<name>A0A0E0FBG9_9ORYZ</name>
<keyword evidence="1 3" id="KW-0853">WD repeat</keyword>
<dbReference type="InterPro" id="IPR019775">
    <property type="entry name" value="WD40_repeat_CS"/>
</dbReference>
<feature type="region of interest" description="Disordered" evidence="4">
    <location>
        <begin position="28"/>
        <end position="48"/>
    </location>
</feature>
<dbReference type="PROSITE" id="PS00678">
    <property type="entry name" value="WD_REPEATS_1"/>
    <property type="match status" value="1"/>
</dbReference>
<feature type="compositionally biased region" description="Low complexity" evidence="4">
    <location>
        <begin position="28"/>
        <end position="47"/>
    </location>
</feature>
<dbReference type="InterPro" id="IPR015943">
    <property type="entry name" value="WD40/YVTN_repeat-like_dom_sf"/>
</dbReference>
<organism evidence="5">
    <name type="scientific">Oryza meridionalis</name>
    <dbReference type="NCBI Taxonomy" id="40149"/>
    <lineage>
        <taxon>Eukaryota</taxon>
        <taxon>Viridiplantae</taxon>
        <taxon>Streptophyta</taxon>
        <taxon>Embryophyta</taxon>
        <taxon>Tracheophyta</taxon>
        <taxon>Spermatophyta</taxon>
        <taxon>Magnoliopsida</taxon>
        <taxon>Liliopsida</taxon>
        <taxon>Poales</taxon>
        <taxon>Poaceae</taxon>
        <taxon>BOP clade</taxon>
        <taxon>Oryzoideae</taxon>
        <taxon>Oryzeae</taxon>
        <taxon>Oryzinae</taxon>
        <taxon>Oryza</taxon>
    </lineage>
</organism>
<dbReference type="InterPro" id="IPR001680">
    <property type="entry name" value="WD40_rpt"/>
</dbReference>
<dbReference type="PANTHER" id="PTHR22889">
    <property type="entry name" value="WD REPEAT-CONTAINING PROTEIN 89"/>
    <property type="match status" value="1"/>
</dbReference>
<dbReference type="SMART" id="SM00320">
    <property type="entry name" value="WD40"/>
    <property type="match status" value="5"/>
</dbReference>
<dbReference type="InterPro" id="IPR039328">
    <property type="entry name" value="WDR89"/>
</dbReference>
<feature type="repeat" description="WD" evidence="3">
    <location>
        <begin position="92"/>
        <end position="135"/>
    </location>
</feature>
<evidence type="ECO:0000256" key="3">
    <source>
        <dbReference type="PROSITE-ProRule" id="PRU00221"/>
    </source>
</evidence>
<sequence length="536" mass="57839">MEGGGEDTAAAMAMEVEIEAEAVLCMGTSSPATSNSSSPSPNSGISSRRLGLKNSIQTNFGDDYENSTLAVSLSTNALKLYSPATGQFLGECTGHSGTIHEISFSAPSSPQVICSCSSDGTIRAWDTRSFKQISLLRGSQELFSFSFGGSSGNLLAAGSNSQVLLWDWRNSKQLACLEESHMDDVTQVKFAPHQHSKLISAAVDGLICVFDTDGDMNEDNHLLSVMNVETSVAKVGFFGNTYQKIWCLSHIETLSTWDWNDGSRELNIDDARSLATDRWNLDHVDYFVDCHYSLPDDKLWVIGGTTAGTIGYFPVRAGLEGAIGSAEAILEGGHTDVVRTVYPAANTHTGQNRGIFGWTGGEDGRLCCWRSGEIAEMNNTWDWNDGSRELNIDDARSLATDRWNLDHVDYFVDCHYSLPDDKLWVIGGTTAGTIGYFPVRAGLEGAIGSAEAILEGGHTDVVRTVYPAANTHTGQNRGIFGWTGGEDGRLCCWRSGEIAEMNNAVRADDVDAIALVANDGTGRVSWSGCLAAPRYR</sequence>
<dbReference type="PROSITE" id="PS50082">
    <property type="entry name" value="WD_REPEATS_2"/>
    <property type="match status" value="1"/>
</dbReference>
<dbReference type="Gramene" id="OMERI12G06550.1">
    <property type="protein sequence ID" value="OMERI12G06550.1"/>
    <property type="gene ID" value="OMERI12G06550"/>
</dbReference>
<dbReference type="STRING" id="40149.A0A0E0FBG9"/>
<reference evidence="5" key="1">
    <citation type="submission" date="2015-04" db="UniProtKB">
        <authorList>
            <consortium name="EnsemblPlants"/>
        </authorList>
    </citation>
    <scope>IDENTIFICATION</scope>
</reference>
<reference evidence="5" key="2">
    <citation type="submission" date="2018-05" db="EMBL/GenBank/DDBJ databases">
        <title>OmerRS3 (Oryza meridionalis Reference Sequence Version 3).</title>
        <authorList>
            <person name="Zhang J."/>
            <person name="Kudrna D."/>
            <person name="Lee S."/>
            <person name="Talag J."/>
            <person name="Welchert J."/>
            <person name="Wing R.A."/>
        </authorList>
    </citation>
    <scope>NUCLEOTIDE SEQUENCE [LARGE SCALE GENOMIC DNA]</scope>
    <source>
        <strain evidence="5">cv. OR44</strain>
    </source>
</reference>
<dbReference type="PROSITE" id="PS50294">
    <property type="entry name" value="WD_REPEATS_REGION"/>
    <property type="match status" value="1"/>
</dbReference>
<dbReference type="PANTHER" id="PTHR22889:SF0">
    <property type="entry name" value="WD REPEAT-CONTAINING PROTEIN 89"/>
    <property type="match status" value="1"/>
</dbReference>
<dbReference type="SUPFAM" id="SSF50978">
    <property type="entry name" value="WD40 repeat-like"/>
    <property type="match status" value="1"/>
</dbReference>
<dbReference type="AlphaFoldDB" id="A0A0E0FBG9"/>
<evidence type="ECO:0000256" key="2">
    <source>
        <dbReference type="ARBA" id="ARBA00022737"/>
    </source>
</evidence>
<dbReference type="Pfam" id="PF00400">
    <property type="entry name" value="WD40"/>
    <property type="match status" value="1"/>
</dbReference>
<dbReference type="EnsemblPlants" id="OMERI12G06550.1">
    <property type="protein sequence ID" value="OMERI12G06550.1"/>
    <property type="gene ID" value="OMERI12G06550"/>
</dbReference>
<protein>
    <submittedName>
        <fullName evidence="5">Uncharacterized protein</fullName>
    </submittedName>
</protein>
<evidence type="ECO:0000256" key="1">
    <source>
        <dbReference type="ARBA" id="ARBA00022574"/>
    </source>
</evidence>
<accession>A0A0E0FBG9</accession>
<dbReference type="Gene3D" id="2.130.10.10">
    <property type="entry name" value="YVTN repeat-like/Quinoprotein amine dehydrogenase"/>
    <property type="match status" value="2"/>
</dbReference>
<evidence type="ECO:0000256" key="4">
    <source>
        <dbReference type="SAM" id="MobiDB-lite"/>
    </source>
</evidence>
<dbReference type="InterPro" id="IPR036322">
    <property type="entry name" value="WD40_repeat_dom_sf"/>
</dbReference>
<proteinExistence type="predicted"/>
<evidence type="ECO:0000313" key="6">
    <source>
        <dbReference type="Proteomes" id="UP000008021"/>
    </source>
</evidence>
<dbReference type="Proteomes" id="UP000008021">
    <property type="component" value="Chromosome 12"/>
</dbReference>
<keyword evidence="2" id="KW-0677">Repeat</keyword>
<dbReference type="eggNOG" id="KOG1188">
    <property type="taxonomic scope" value="Eukaryota"/>
</dbReference>
<dbReference type="HOGENOM" id="CLU_037323_4_2_1"/>
<keyword evidence="6" id="KW-1185">Reference proteome</keyword>
<evidence type="ECO:0000313" key="5">
    <source>
        <dbReference type="EnsemblPlants" id="OMERI12G06550.1"/>
    </source>
</evidence>